<dbReference type="GO" id="GO:0032259">
    <property type="term" value="P:methylation"/>
    <property type="evidence" value="ECO:0007669"/>
    <property type="project" value="UniProtKB-KW"/>
</dbReference>
<dbReference type="PRINTS" id="PR00508">
    <property type="entry name" value="S21N4MTFRASE"/>
</dbReference>
<evidence type="ECO:0000313" key="6">
    <source>
        <dbReference type="EMBL" id="GAF99231.1"/>
    </source>
</evidence>
<protein>
    <recommendedName>
        <fullName evidence="5">DNA methylase N-4/N-6 domain-containing protein</fullName>
    </recommendedName>
</protein>
<dbReference type="PROSITE" id="PS00092">
    <property type="entry name" value="N6_MTASE"/>
    <property type="match status" value="1"/>
</dbReference>
<dbReference type="InterPro" id="IPR001091">
    <property type="entry name" value="RM_Methyltransferase"/>
</dbReference>
<dbReference type="InterPro" id="IPR002941">
    <property type="entry name" value="DNA_methylase_N4/N6"/>
</dbReference>
<dbReference type="AlphaFoldDB" id="X0UIV5"/>
<evidence type="ECO:0000256" key="3">
    <source>
        <dbReference type="ARBA" id="ARBA00022679"/>
    </source>
</evidence>
<dbReference type="GO" id="GO:0003677">
    <property type="term" value="F:DNA binding"/>
    <property type="evidence" value="ECO:0007669"/>
    <property type="project" value="InterPro"/>
</dbReference>
<feature type="domain" description="DNA methylase N-4/N-6" evidence="5">
    <location>
        <begin position="89"/>
        <end position="280"/>
    </location>
</feature>
<feature type="non-terminal residue" evidence="6">
    <location>
        <position position="1"/>
    </location>
</feature>
<dbReference type="InterPro" id="IPR002052">
    <property type="entry name" value="DNA_methylase_N6_adenine_CS"/>
</dbReference>
<reference evidence="6" key="1">
    <citation type="journal article" date="2014" name="Front. Microbiol.">
        <title>High frequency of phylogenetically diverse reductive dehalogenase-homologous genes in deep subseafloor sedimentary metagenomes.</title>
        <authorList>
            <person name="Kawai M."/>
            <person name="Futagami T."/>
            <person name="Toyoda A."/>
            <person name="Takaki Y."/>
            <person name="Nishi S."/>
            <person name="Hori S."/>
            <person name="Arai W."/>
            <person name="Tsubouchi T."/>
            <person name="Morono Y."/>
            <person name="Uchiyama I."/>
            <person name="Ito T."/>
            <person name="Fujiyama A."/>
            <person name="Inagaki F."/>
            <person name="Takami H."/>
        </authorList>
    </citation>
    <scope>NUCLEOTIDE SEQUENCE</scope>
    <source>
        <strain evidence="6">Expedition CK06-06</strain>
    </source>
</reference>
<dbReference type="Pfam" id="PF01555">
    <property type="entry name" value="N6_N4_Mtase"/>
    <property type="match status" value="1"/>
</dbReference>
<gene>
    <name evidence="6" type="ORF">S01H1_20317</name>
</gene>
<dbReference type="GO" id="GO:0008170">
    <property type="term" value="F:N-methyltransferase activity"/>
    <property type="evidence" value="ECO:0007669"/>
    <property type="project" value="InterPro"/>
</dbReference>
<comment type="caution">
    <text evidence="6">The sequence shown here is derived from an EMBL/GenBank/DDBJ whole genome shotgun (WGS) entry which is preliminary data.</text>
</comment>
<sequence>KNTGDWDLDALANNFDLSDLVEWGFEEGEFGLGEIESEGNTDEDAVPETPEDPETKLCDLYKLGKHRLLCGDATDVQAVERLMDGELADMVFTDPPYGVGYEGKTKDKLKIKNDSMSELDFSDFIMAIFNGVDIAMRDGAYILMTAPPGPQQITFLLDWKKRGWLRQIMVWNKDSMVLGHSEYHYKHEPIIFGWKPGERLKCTDRAKTSVWDFDRPKKSKEHPTMKPVEMWVYGINNHSLSGNIIYEPCGGSGTTLIACEKTSRVCYGMELDPKYCDVIVKRW</sequence>
<feature type="region of interest" description="Disordered" evidence="4">
    <location>
        <begin position="33"/>
        <end position="52"/>
    </location>
</feature>
<feature type="non-terminal residue" evidence="6">
    <location>
        <position position="283"/>
    </location>
</feature>
<evidence type="ECO:0000256" key="1">
    <source>
        <dbReference type="ARBA" id="ARBA00006594"/>
    </source>
</evidence>
<evidence type="ECO:0000256" key="4">
    <source>
        <dbReference type="SAM" id="MobiDB-lite"/>
    </source>
</evidence>
<accession>X0UIV5</accession>
<evidence type="ECO:0000256" key="2">
    <source>
        <dbReference type="ARBA" id="ARBA00022603"/>
    </source>
</evidence>
<keyword evidence="3" id="KW-0808">Transferase</keyword>
<dbReference type="InterPro" id="IPR029063">
    <property type="entry name" value="SAM-dependent_MTases_sf"/>
</dbReference>
<proteinExistence type="inferred from homology"/>
<dbReference type="Gene3D" id="3.40.50.150">
    <property type="entry name" value="Vaccinia Virus protein VP39"/>
    <property type="match status" value="1"/>
</dbReference>
<comment type="similarity">
    <text evidence="1">Belongs to the N(4)/N(6)-methyltransferase family.</text>
</comment>
<dbReference type="EMBL" id="BARS01011099">
    <property type="protein sequence ID" value="GAF99231.1"/>
    <property type="molecule type" value="Genomic_DNA"/>
</dbReference>
<evidence type="ECO:0000259" key="5">
    <source>
        <dbReference type="Pfam" id="PF01555"/>
    </source>
</evidence>
<keyword evidence="2" id="KW-0489">Methyltransferase</keyword>
<organism evidence="6">
    <name type="scientific">marine sediment metagenome</name>
    <dbReference type="NCBI Taxonomy" id="412755"/>
    <lineage>
        <taxon>unclassified sequences</taxon>
        <taxon>metagenomes</taxon>
        <taxon>ecological metagenomes</taxon>
    </lineage>
</organism>
<name>X0UIV5_9ZZZZ</name>
<dbReference type="SUPFAM" id="SSF53335">
    <property type="entry name" value="S-adenosyl-L-methionine-dependent methyltransferases"/>
    <property type="match status" value="1"/>
</dbReference>